<dbReference type="EMBL" id="JAGHQL010000016">
    <property type="protein sequence ID" value="KAH0544581.1"/>
    <property type="molecule type" value="Genomic_DNA"/>
</dbReference>
<feature type="compositionally biased region" description="Acidic residues" evidence="1">
    <location>
        <begin position="67"/>
        <end position="83"/>
    </location>
</feature>
<proteinExistence type="predicted"/>
<comment type="caution">
    <text evidence="2">The sequence shown here is derived from an EMBL/GenBank/DDBJ whole genome shotgun (WGS) entry which is preliminary data.</text>
</comment>
<feature type="compositionally biased region" description="Polar residues" evidence="1">
    <location>
        <begin position="1"/>
        <end position="17"/>
    </location>
</feature>
<sequence length="280" mass="30807">MSSSPSPSAVEQASTKPRLSAEEAARYAKLVRDCGVEFECELGENAGPATPSQQPAYQLANARLAGIDEDYDVTDDDEEEEKEEEKGESGPTDLAASDEEDEGEEDEGRDEDWFSDLVRDGASDAPQLRLDSPTIKDESKSQSPPPAPAGPKKRARQEDDEVVEPLSDGQGTYSPPHKPSRYSSSKATNTFYTDPSPSRPAKKPRLTKKDVRAAGRYFSQRTNWEDFFVYVLTELDEEVSMDKDADWYRQAIGGIFEDLAAQLGRAEKGKGRVGKEDSPS</sequence>
<reference evidence="2" key="1">
    <citation type="submission" date="2021-03" db="EMBL/GenBank/DDBJ databases">
        <title>Comparative genomics and phylogenomic investigation of the class Geoglossomycetes provide insights into ecological specialization and systematics.</title>
        <authorList>
            <person name="Melie T."/>
            <person name="Pirro S."/>
            <person name="Miller A.N."/>
            <person name="Quandt A."/>
        </authorList>
    </citation>
    <scope>NUCLEOTIDE SEQUENCE</scope>
    <source>
        <strain evidence="2">GBOQ0MN5Z8</strain>
    </source>
</reference>
<dbReference type="Proteomes" id="UP000698800">
    <property type="component" value="Unassembled WGS sequence"/>
</dbReference>
<gene>
    <name evidence="2" type="ORF">FGG08_001230</name>
</gene>
<accession>A0A9P8IDT1</accession>
<keyword evidence="3" id="KW-1185">Reference proteome</keyword>
<evidence type="ECO:0000313" key="3">
    <source>
        <dbReference type="Proteomes" id="UP000698800"/>
    </source>
</evidence>
<feature type="compositionally biased region" description="Polar residues" evidence="1">
    <location>
        <begin position="181"/>
        <end position="196"/>
    </location>
</feature>
<evidence type="ECO:0000313" key="2">
    <source>
        <dbReference type="EMBL" id="KAH0544581.1"/>
    </source>
</evidence>
<feature type="region of interest" description="Disordered" evidence="1">
    <location>
        <begin position="43"/>
        <end position="209"/>
    </location>
</feature>
<dbReference type="AlphaFoldDB" id="A0A9P8IDT1"/>
<feature type="compositionally biased region" description="Acidic residues" evidence="1">
    <location>
        <begin position="96"/>
        <end position="114"/>
    </location>
</feature>
<feature type="region of interest" description="Disordered" evidence="1">
    <location>
        <begin position="1"/>
        <end position="21"/>
    </location>
</feature>
<organism evidence="2 3">
    <name type="scientific">Glutinoglossum americanum</name>
    <dbReference type="NCBI Taxonomy" id="1670608"/>
    <lineage>
        <taxon>Eukaryota</taxon>
        <taxon>Fungi</taxon>
        <taxon>Dikarya</taxon>
        <taxon>Ascomycota</taxon>
        <taxon>Pezizomycotina</taxon>
        <taxon>Geoglossomycetes</taxon>
        <taxon>Geoglossales</taxon>
        <taxon>Geoglossaceae</taxon>
        <taxon>Glutinoglossum</taxon>
    </lineage>
</organism>
<evidence type="ECO:0000256" key="1">
    <source>
        <dbReference type="SAM" id="MobiDB-lite"/>
    </source>
</evidence>
<protein>
    <submittedName>
        <fullName evidence="2">Uncharacterized protein</fullName>
    </submittedName>
</protein>
<name>A0A9P8IDT1_9PEZI</name>